<evidence type="ECO:0000313" key="10">
    <source>
        <dbReference type="Proteomes" id="UP000022272"/>
    </source>
</evidence>
<keyword evidence="5" id="KW-0998">Cell outer membrane</keyword>
<proteinExistence type="inferred from homology"/>
<evidence type="ECO:0000313" key="9">
    <source>
        <dbReference type="EMBL" id="EXZ44342.1"/>
    </source>
</evidence>
<feature type="domain" description="SusD-like N-terminal" evidence="8">
    <location>
        <begin position="91"/>
        <end position="229"/>
    </location>
</feature>
<dbReference type="AlphaFoldDB" id="A0A015ZIW3"/>
<evidence type="ECO:0000256" key="2">
    <source>
        <dbReference type="ARBA" id="ARBA00006275"/>
    </source>
</evidence>
<dbReference type="Pfam" id="PF07980">
    <property type="entry name" value="SusD_RagB"/>
    <property type="match status" value="1"/>
</dbReference>
<dbReference type="InterPro" id="IPR012944">
    <property type="entry name" value="SusD_RagB_dom"/>
</dbReference>
<reference evidence="9 10" key="1">
    <citation type="submission" date="2014-02" db="EMBL/GenBank/DDBJ databases">
        <authorList>
            <person name="Sears C."/>
            <person name="Carroll K."/>
            <person name="Sack B.R."/>
            <person name="Qadri F."/>
            <person name="Myers L.L."/>
            <person name="Chung G.-T."/>
            <person name="Escheverria P."/>
            <person name="Fraser C.M."/>
            <person name="Sadzewicz L."/>
            <person name="Shefchek K.A."/>
            <person name="Tallon L."/>
            <person name="Das S.P."/>
            <person name="Daugherty S."/>
            <person name="Mongodin E.F."/>
        </authorList>
    </citation>
    <scope>NUCLEOTIDE SEQUENCE [LARGE SCALE GENOMIC DNA]</scope>
    <source>
        <strain evidence="9 10">2-F-2 #4</strain>
    </source>
</reference>
<dbReference type="Gene3D" id="1.25.40.390">
    <property type="match status" value="1"/>
</dbReference>
<gene>
    <name evidence="9" type="ORF">M076_2468</name>
</gene>
<name>A0A015ZIW3_BACFG</name>
<organism evidence="9 10">
    <name type="scientific">Bacteroides fragilis str. 2-F-2 #4</name>
    <dbReference type="NCBI Taxonomy" id="1339280"/>
    <lineage>
        <taxon>Bacteria</taxon>
        <taxon>Pseudomonadati</taxon>
        <taxon>Bacteroidota</taxon>
        <taxon>Bacteroidia</taxon>
        <taxon>Bacteroidales</taxon>
        <taxon>Bacteroidaceae</taxon>
        <taxon>Bacteroides</taxon>
    </lineage>
</organism>
<evidence type="ECO:0000256" key="1">
    <source>
        <dbReference type="ARBA" id="ARBA00004442"/>
    </source>
</evidence>
<dbReference type="GO" id="GO:0009279">
    <property type="term" value="C:cell outer membrane"/>
    <property type="evidence" value="ECO:0007669"/>
    <property type="project" value="UniProtKB-SubCell"/>
</dbReference>
<dbReference type="SUPFAM" id="SSF48452">
    <property type="entry name" value="TPR-like"/>
    <property type="match status" value="1"/>
</dbReference>
<dbReference type="CDD" id="cd08977">
    <property type="entry name" value="SusD"/>
    <property type="match status" value="1"/>
</dbReference>
<feature type="signal peptide" evidence="6">
    <location>
        <begin position="1"/>
        <end position="21"/>
    </location>
</feature>
<dbReference type="Proteomes" id="UP000022272">
    <property type="component" value="Unassembled WGS sequence"/>
</dbReference>
<feature type="domain" description="RagB/SusD" evidence="7">
    <location>
        <begin position="265"/>
        <end position="540"/>
    </location>
</feature>
<protein>
    <submittedName>
        <fullName evidence="9">Starch-binding associating with outer membrane family protein</fullName>
    </submittedName>
</protein>
<dbReference type="Pfam" id="PF14322">
    <property type="entry name" value="SusD-like_3"/>
    <property type="match status" value="1"/>
</dbReference>
<evidence type="ECO:0000259" key="7">
    <source>
        <dbReference type="Pfam" id="PF07980"/>
    </source>
</evidence>
<evidence type="ECO:0000256" key="4">
    <source>
        <dbReference type="ARBA" id="ARBA00023136"/>
    </source>
</evidence>
<accession>A0A015ZIW3</accession>
<comment type="similarity">
    <text evidence="2">Belongs to the SusD family.</text>
</comment>
<evidence type="ECO:0000256" key="6">
    <source>
        <dbReference type="SAM" id="SignalP"/>
    </source>
</evidence>
<feature type="chain" id="PRO_5001480514" evidence="6">
    <location>
        <begin position="22"/>
        <end position="542"/>
    </location>
</feature>
<dbReference type="InterPro" id="IPR033985">
    <property type="entry name" value="SusD-like_N"/>
</dbReference>
<keyword evidence="4" id="KW-0472">Membrane</keyword>
<evidence type="ECO:0000256" key="5">
    <source>
        <dbReference type="ARBA" id="ARBA00023237"/>
    </source>
</evidence>
<evidence type="ECO:0000256" key="3">
    <source>
        <dbReference type="ARBA" id="ARBA00022729"/>
    </source>
</evidence>
<dbReference type="RefSeq" id="WP_032570661.1">
    <property type="nucleotide sequence ID" value="NZ_JGDM01000064.1"/>
</dbReference>
<keyword evidence="3 6" id="KW-0732">Signal</keyword>
<dbReference type="InterPro" id="IPR011990">
    <property type="entry name" value="TPR-like_helical_dom_sf"/>
</dbReference>
<sequence>MIKIKYTIACLLICILSCVSCDLERFPLDQFSEESFWISEDNAMLALTGIYKANILFGKPEMAPTDWWSYGGLIYLEFPTDNAYDRRGNASNFFKMTSGDLLPNNGFINNYWSNSYAKITRCNRFMEGVTKLTDEAARKRLMAEARFIRATQYFYLSQFFHDVPLVTKVLTKDEANTVEKTPQAQIIEFIVREFTESAADLPRFKDLHDDETGRASKQAALAFLGRTYLAAKKFPEAAAAYKQIIDLGDNIIDPDYASIFLPGNENSKENIFSMQYMQDKAGNGLLQHALPVKDGGWCLVNVSASLFEAYQFKDGTTFSYESPLYNPDNLGENRDPRLDYTIYYNGSTFKGTVYDCHPDSNSPDKVAGGQTTQTGFMMRKYLDENYSGDLNVYGGNVPIIRYSEVLLSYLEAKLEAGEPITPALLDETINLVRGRTSVNMPRITETNPDLLRPILRNERRVELAMEGIRYWDLLRWGIADKMLNGYILGAPFPGSKRTNPTPDGEVDKYGRWYVNKRAFRKDQDYKWPIPQGEQDINPNLRN</sequence>
<dbReference type="PATRIC" id="fig|1339280.3.peg.2357"/>
<evidence type="ECO:0000259" key="8">
    <source>
        <dbReference type="Pfam" id="PF14322"/>
    </source>
</evidence>
<comment type="caution">
    <text evidence="9">The sequence shown here is derived from an EMBL/GenBank/DDBJ whole genome shotgun (WGS) entry which is preliminary data.</text>
</comment>
<comment type="subcellular location">
    <subcellularLocation>
        <location evidence="1">Cell outer membrane</location>
    </subcellularLocation>
</comment>
<dbReference type="EMBL" id="JGDM01000064">
    <property type="protein sequence ID" value="EXZ44342.1"/>
    <property type="molecule type" value="Genomic_DNA"/>
</dbReference>